<feature type="domain" description="NAD-dependent epimerase/dehydratase" evidence="1">
    <location>
        <begin position="3"/>
        <end position="185"/>
    </location>
</feature>
<dbReference type="InterPro" id="IPR036291">
    <property type="entry name" value="NAD(P)-bd_dom_sf"/>
</dbReference>
<organism evidence="2">
    <name type="scientific">Alloyangia mangrovi</name>
    <dbReference type="NCBI Taxonomy" id="1779329"/>
    <lineage>
        <taxon>Bacteria</taxon>
        <taxon>Pseudomonadati</taxon>
        <taxon>Pseudomonadota</taxon>
        <taxon>Alphaproteobacteria</taxon>
        <taxon>Rhodobacterales</taxon>
        <taxon>Roseobacteraceae</taxon>
        <taxon>Alloyangia</taxon>
    </lineage>
</organism>
<dbReference type="CDD" id="cd08946">
    <property type="entry name" value="SDR_e"/>
    <property type="match status" value="1"/>
</dbReference>
<dbReference type="SUPFAM" id="SSF51735">
    <property type="entry name" value="NAD(P)-binding Rossmann-fold domains"/>
    <property type="match status" value="1"/>
</dbReference>
<dbReference type="InterPro" id="IPR001509">
    <property type="entry name" value="Epimerase_deHydtase"/>
</dbReference>
<dbReference type="AlphaFoldDB" id="A0A2A3JPD7"/>
<evidence type="ECO:0000313" key="2">
    <source>
        <dbReference type="EMBL" id="PBD17045.1"/>
    </source>
</evidence>
<accession>A0A2A3JPD7</accession>
<evidence type="ECO:0000259" key="1">
    <source>
        <dbReference type="Pfam" id="PF01370"/>
    </source>
</evidence>
<dbReference type="OrthoDB" id="9771073at2"/>
<gene>
    <name evidence="2" type="ORF">CLG85_22245</name>
</gene>
<name>A0A2A3JPD7_9RHOB</name>
<dbReference type="PANTHER" id="PTHR43103:SF6">
    <property type="entry name" value="PUTATIVE-RELATED"/>
    <property type="match status" value="1"/>
</dbReference>
<dbReference type="Pfam" id="PF01370">
    <property type="entry name" value="Epimerase"/>
    <property type="match status" value="1"/>
</dbReference>
<protein>
    <submittedName>
        <fullName evidence="2">Nucleoside-diphosphate-sugar epimerase</fullName>
    </submittedName>
</protein>
<proteinExistence type="predicted"/>
<reference evidence="2" key="1">
    <citation type="submission" date="2017-09" db="EMBL/GenBank/DDBJ databases">
        <title>Yangia sp. SAOS 153D whole genome sequencing.</title>
        <authorList>
            <person name="Verma A."/>
            <person name="Krishnamurthi S."/>
        </authorList>
    </citation>
    <scope>NUCLEOTIDE SEQUENCE [LARGE SCALE GENOMIC DNA]</scope>
    <source>
        <strain evidence="2">SAOS 153D</strain>
    </source>
</reference>
<dbReference type="PANTHER" id="PTHR43103">
    <property type="entry name" value="NUCLEOSIDE-DIPHOSPHATE-SUGAR EPIMERASE"/>
    <property type="match status" value="1"/>
</dbReference>
<dbReference type="EMBL" id="NTHN01000465">
    <property type="protein sequence ID" value="PBD17045.1"/>
    <property type="molecule type" value="Genomic_DNA"/>
</dbReference>
<sequence length="301" mass="32975">MRILFTGGSGKAGRHVVRHLADQGHRILNADLAPLGHPGVHDLITDLTDPGQVWGAMSSLAGFDELDAAGSSSFDAVVHFGALARILIKPDCETYRVNTLSTYNVLEAAATLGIPKVVFASSETAYGICFARGERKPEYLPIDEDHPVVPEDAYALSKVASEVTARGIQRRTGQDIYGLRISNVCEIEDYHRDFPAYAEDPAPRLRNIFGYIDVRDLAQMVSRCLEADGLGFQLFNVANDDLAVPQDNEVIRARFYDGVPVKSQMQPRQAFYSNAKAKRMLGFSPTHDWRSVLADGSAHGV</sequence>
<dbReference type="Gene3D" id="3.40.50.720">
    <property type="entry name" value="NAD(P)-binding Rossmann-like Domain"/>
    <property type="match status" value="1"/>
</dbReference>
<comment type="caution">
    <text evidence="2">The sequence shown here is derived from an EMBL/GenBank/DDBJ whole genome shotgun (WGS) entry which is preliminary data.</text>
</comment>